<keyword evidence="2" id="KW-1185">Reference proteome</keyword>
<proteinExistence type="predicted"/>
<reference evidence="1 2" key="1">
    <citation type="journal article" date="2019" name="Sci. Rep.">
        <title>A high-quality genome of Eragrostis curvula grass provides insights into Poaceae evolution and supports new strategies to enhance forage quality.</title>
        <authorList>
            <person name="Carballo J."/>
            <person name="Santos B.A.C.M."/>
            <person name="Zappacosta D."/>
            <person name="Garbus I."/>
            <person name="Selva J.P."/>
            <person name="Gallo C.A."/>
            <person name="Diaz A."/>
            <person name="Albertini E."/>
            <person name="Caccamo M."/>
            <person name="Echenique V."/>
        </authorList>
    </citation>
    <scope>NUCLEOTIDE SEQUENCE [LARGE SCALE GENOMIC DNA]</scope>
    <source>
        <strain evidence="2">cv. Victoria</strain>
        <tissue evidence="1">Leaf</tissue>
    </source>
</reference>
<sequence>MHCFTIGSILSATTGDMEHQLHASILPHLQAEPRVLDRLVSKHKNCTPAANSDFQYLKVQPTSRLKMYCYICAF</sequence>
<dbReference type="AlphaFoldDB" id="A0A5J9W5Q7"/>
<accession>A0A5J9W5Q7</accession>
<dbReference type="Proteomes" id="UP000324897">
    <property type="component" value="Chromosome 5"/>
</dbReference>
<evidence type="ECO:0000313" key="1">
    <source>
        <dbReference type="EMBL" id="TVU44052.1"/>
    </source>
</evidence>
<name>A0A5J9W5Q7_9POAL</name>
<organism evidence="1 2">
    <name type="scientific">Eragrostis curvula</name>
    <name type="common">weeping love grass</name>
    <dbReference type="NCBI Taxonomy" id="38414"/>
    <lineage>
        <taxon>Eukaryota</taxon>
        <taxon>Viridiplantae</taxon>
        <taxon>Streptophyta</taxon>
        <taxon>Embryophyta</taxon>
        <taxon>Tracheophyta</taxon>
        <taxon>Spermatophyta</taxon>
        <taxon>Magnoliopsida</taxon>
        <taxon>Liliopsida</taxon>
        <taxon>Poales</taxon>
        <taxon>Poaceae</taxon>
        <taxon>PACMAD clade</taxon>
        <taxon>Chloridoideae</taxon>
        <taxon>Eragrostideae</taxon>
        <taxon>Eragrostidinae</taxon>
        <taxon>Eragrostis</taxon>
    </lineage>
</organism>
<comment type="caution">
    <text evidence="1">The sequence shown here is derived from an EMBL/GenBank/DDBJ whole genome shotgun (WGS) entry which is preliminary data.</text>
</comment>
<gene>
    <name evidence="1" type="ORF">EJB05_03479</name>
</gene>
<evidence type="ECO:0000313" key="2">
    <source>
        <dbReference type="Proteomes" id="UP000324897"/>
    </source>
</evidence>
<protein>
    <submittedName>
        <fullName evidence="1">Uncharacterized protein</fullName>
    </submittedName>
</protein>
<dbReference type="Gramene" id="TVU44052">
    <property type="protein sequence ID" value="TVU44052"/>
    <property type="gene ID" value="EJB05_03479"/>
</dbReference>
<dbReference type="EMBL" id="RWGY01000004">
    <property type="protein sequence ID" value="TVU44052.1"/>
    <property type="molecule type" value="Genomic_DNA"/>
</dbReference>
<feature type="non-terminal residue" evidence="1">
    <location>
        <position position="1"/>
    </location>
</feature>